<keyword evidence="2" id="KW-0732">Signal</keyword>
<dbReference type="RefSeq" id="XP_047769240.1">
    <property type="nucleotide sequence ID" value="XM_047913283.1"/>
</dbReference>
<proteinExistence type="predicted"/>
<dbReference type="AlphaFoldDB" id="A0A9Q8PM30"/>
<dbReference type="GeneID" id="71994013"/>
<feature type="region of interest" description="Disordered" evidence="1">
    <location>
        <begin position="29"/>
        <end position="51"/>
    </location>
</feature>
<evidence type="ECO:0000256" key="1">
    <source>
        <dbReference type="SAM" id="MobiDB-lite"/>
    </source>
</evidence>
<keyword evidence="4" id="KW-1185">Reference proteome</keyword>
<dbReference type="PANTHER" id="PTHR35606">
    <property type="entry name" value="CELLULOSE-BINDING FAMILY II PROTEIN"/>
    <property type="match status" value="1"/>
</dbReference>
<feature type="signal peptide" evidence="2">
    <location>
        <begin position="1"/>
        <end position="19"/>
    </location>
</feature>
<protein>
    <submittedName>
        <fullName evidence="3">Uncharacterized protein</fullName>
    </submittedName>
</protein>
<dbReference type="SUPFAM" id="SSF55486">
    <property type="entry name" value="Metalloproteases ('zincins'), catalytic domain"/>
    <property type="match status" value="1"/>
</dbReference>
<accession>A0A9Q8PM30</accession>
<gene>
    <name evidence="3" type="ORF">CLAFUR5_14135</name>
</gene>
<feature type="chain" id="PRO_5040411614" evidence="2">
    <location>
        <begin position="20"/>
        <end position="274"/>
    </location>
</feature>
<name>A0A9Q8PM30_PASFU</name>
<feature type="compositionally biased region" description="Low complexity" evidence="1">
    <location>
        <begin position="35"/>
        <end position="51"/>
    </location>
</feature>
<evidence type="ECO:0000313" key="4">
    <source>
        <dbReference type="Proteomes" id="UP000756132"/>
    </source>
</evidence>
<dbReference type="Proteomes" id="UP000756132">
    <property type="component" value="Chromosome 13"/>
</dbReference>
<reference evidence="3" key="1">
    <citation type="submission" date="2021-12" db="EMBL/GenBank/DDBJ databases">
        <authorList>
            <person name="Zaccaron A."/>
            <person name="Stergiopoulos I."/>
        </authorList>
    </citation>
    <scope>NUCLEOTIDE SEQUENCE</scope>
    <source>
        <strain evidence="3">Race5_Kim</strain>
    </source>
</reference>
<dbReference type="OMA" id="PECDPRC"/>
<dbReference type="PANTHER" id="PTHR35606:SF4">
    <property type="entry name" value="CELLULOSE-BINDING FAMILY II PROTEIN"/>
    <property type="match status" value="1"/>
</dbReference>
<sequence>MVALDRFLAISALSLGALACPLGPKTISRRADTNTSSSSTPAASSWSPPSSMTTALDQVWKQTLKEKANWFDDKNWNLDQLMANNGSINYCVRWNTAQASTAENRALTASALQRSLGKWADTLIGFAGFPLTSVDVNVVGYAVKDKSLMQGDVSDIDVYTTADADGVPECDPRCYRGAHLDGDISTCPGGEASRYDISLWLDDSLAGEIAVEDENVHILLHEMGHGFGLLDFYDWVPEGQESFVMMAGSAMEVTEFDAWMLRDWWRKLKAVRGW</sequence>
<organism evidence="3 4">
    <name type="scientific">Passalora fulva</name>
    <name type="common">Tomato leaf mold</name>
    <name type="synonym">Cladosporium fulvum</name>
    <dbReference type="NCBI Taxonomy" id="5499"/>
    <lineage>
        <taxon>Eukaryota</taxon>
        <taxon>Fungi</taxon>
        <taxon>Dikarya</taxon>
        <taxon>Ascomycota</taxon>
        <taxon>Pezizomycotina</taxon>
        <taxon>Dothideomycetes</taxon>
        <taxon>Dothideomycetidae</taxon>
        <taxon>Mycosphaerellales</taxon>
        <taxon>Mycosphaerellaceae</taxon>
        <taxon>Fulvia</taxon>
    </lineage>
</organism>
<dbReference type="OrthoDB" id="94998at2759"/>
<dbReference type="EMBL" id="CP090175">
    <property type="protein sequence ID" value="UJO24874.1"/>
    <property type="molecule type" value="Genomic_DNA"/>
</dbReference>
<dbReference type="KEGG" id="ffu:CLAFUR5_14135"/>
<reference evidence="3" key="2">
    <citation type="journal article" date="2022" name="Microb. Genom.">
        <title>A chromosome-scale genome assembly of the tomato pathogen Cladosporium fulvum reveals a compartmentalized genome architecture and the presence of a dispensable chromosome.</title>
        <authorList>
            <person name="Zaccaron A.Z."/>
            <person name="Chen L.H."/>
            <person name="Samaras A."/>
            <person name="Stergiopoulos I."/>
        </authorList>
    </citation>
    <scope>NUCLEOTIDE SEQUENCE</scope>
    <source>
        <strain evidence="3">Race5_Kim</strain>
    </source>
</reference>
<evidence type="ECO:0000313" key="3">
    <source>
        <dbReference type="EMBL" id="UJO24874.1"/>
    </source>
</evidence>
<dbReference type="PROSITE" id="PS51257">
    <property type="entry name" value="PROKAR_LIPOPROTEIN"/>
    <property type="match status" value="1"/>
</dbReference>
<evidence type="ECO:0000256" key="2">
    <source>
        <dbReference type="SAM" id="SignalP"/>
    </source>
</evidence>